<evidence type="ECO:0008006" key="3">
    <source>
        <dbReference type="Google" id="ProtNLM"/>
    </source>
</evidence>
<name>A0ABT2W063_9FLAO</name>
<evidence type="ECO:0000313" key="2">
    <source>
        <dbReference type="Proteomes" id="UP001208649"/>
    </source>
</evidence>
<dbReference type="EMBL" id="JAOTEM010000001">
    <property type="protein sequence ID" value="MCU7615637.1"/>
    <property type="molecule type" value="Genomic_DNA"/>
</dbReference>
<sequence>MNYDAHKTELKKIIPEANAVLVSMAGDNDINQVKYNIKRELCRHELGHLFSLGMCNMKRSGEGITVTFDLTKASINKIYINEHS</sequence>
<organism evidence="1 2">
    <name type="scientific">Chryseobacterium edaphi</name>
    <dbReference type="NCBI Taxonomy" id="2976532"/>
    <lineage>
        <taxon>Bacteria</taxon>
        <taxon>Pseudomonadati</taxon>
        <taxon>Bacteroidota</taxon>
        <taxon>Flavobacteriia</taxon>
        <taxon>Flavobacteriales</taxon>
        <taxon>Weeksellaceae</taxon>
        <taxon>Chryseobacterium group</taxon>
        <taxon>Chryseobacterium</taxon>
    </lineage>
</organism>
<evidence type="ECO:0000313" key="1">
    <source>
        <dbReference type="EMBL" id="MCU7615637.1"/>
    </source>
</evidence>
<accession>A0ABT2W063</accession>
<dbReference type="Proteomes" id="UP001208649">
    <property type="component" value="Unassembled WGS sequence"/>
</dbReference>
<gene>
    <name evidence="1" type="ORF">NZ698_00385</name>
</gene>
<protein>
    <recommendedName>
        <fullName evidence="3">Peptidase M10 metallopeptidase domain-containing protein</fullName>
    </recommendedName>
</protein>
<comment type="caution">
    <text evidence="1">The sequence shown here is derived from an EMBL/GenBank/DDBJ whole genome shotgun (WGS) entry which is preliminary data.</text>
</comment>
<dbReference type="RefSeq" id="WP_263000762.1">
    <property type="nucleotide sequence ID" value="NZ_JAOTEM010000001.1"/>
</dbReference>
<keyword evidence="2" id="KW-1185">Reference proteome</keyword>
<proteinExistence type="predicted"/>
<reference evidence="2" key="1">
    <citation type="submission" date="2023-07" db="EMBL/GenBank/DDBJ databases">
        <title>Chryseobacterium sp. strain PBS4-4 Genome sequencing and assembly.</title>
        <authorList>
            <person name="Jung Y."/>
        </authorList>
    </citation>
    <scope>NUCLEOTIDE SEQUENCE [LARGE SCALE GENOMIC DNA]</scope>
    <source>
        <strain evidence="2">PBS4-4</strain>
    </source>
</reference>